<dbReference type="NCBIfam" id="NF001664">
    <property type="entry name" value="PRK00431.1-6"/>
    <property type="match status" value="1"/>
</dbReference>
<evidence type="ECO:0000259" key="1">
    <source>
        <dbReference type="PROSITE" id="PS51154"/>
    </source>
</evidence>
<reference evidence="5" key="4">
    <citation type="submission" date="2021-06" db="EMBL/GenBank/DDBJ databases">
        <title>Collection of gut derived symbiotic bacterial strains cultured from healthy donors.</title>
        <authorList>
            <person name="Lin H."/>
            <person name="Littmann E."/>
            <person name="Pamer E.G."/>
        </authorList>
    </citation>
    <scope>NUCLEOTIDE SEQUENCE</scope>
    <source>
        <strain evidence="5">MSK.6.33</strain>
    </source>
</reference>
<dbReference type="PATRIC" id="fig|821.40.peg.3495"/>
<feature type="domain" description="Macro" evidence="1">
    <location>
        <begin position="32"/>
        <end position="208"/>
    </location>
</feature>
<dbReference type="EMBL" id="WCXA01000013">
    <property type="protein sequence ID" value="KAB3863155.1"/>
    <property type="molecule type" value="Genomic_DNA"/>
</dbReference>
<evidence type="ECO:0000313" key="4">
    <source>
        <dbReference type="EMBL" id="KAB6560830.1"/>
    </source>
</evidence>
<accession>A0A0N7J7L3</accession>
<dbReference type="AlphaFoldDB" id="A0A0N7J7L3"/>
<organism evidence="2 8">
    <name type="scientific">Phocaeicola vulgatus</name>
    <name type="common">Bacteroides vulgatus</name>
    <dbReference type="NCBI Taxonomy" id="821"/>
    <lineage>
        <taxon>Bacteria</taxon>
        <taxon>Pseudomonadati</taxon>
        <taxon>Bacteroidota</taxon>
        <taxon>Bacteroidia</taxon>
        <taxon>Bacteroidales</taxon>
        <taxon>Bacteroidaceae</taxon>
        <taxon>Phocaeicola</taxon>
    </lineage>
</organism>
<dbReference type="Proteomes" id="UP000061587">
    <property type="component" value="Chromosome"/>
</dbReference>
<sequence length="208" mass="22638">MKREEYQNRRIIDLFAAKLHNSLIYYIALYKGFNTEKQKGKMKKINVTVADITTLKVDAIVNAANCSLLGGGGVDGAIHRAAGPALLAECKTLGGCPTGESKITDAYNLPCRKVIHTVGPVWHGGTHGEAEKLASCYHTSFILARENGIQSIAFPCISTGVYHYPKEEAARIALNAIGEEMAHGYEGEVIVCCFSEEDAEVYRKLLSC</sequence>
<dbReference type="InterPro" id="IPR002589">
    <property type="entry name" value="Macro_dom"/>
</dbReference>
<name>A0A0N7J7L3_PHOVU</name>
<dbReference type="Proteomes" id="UP001199363">
    <property type="component" value="Unassembled WGS sequence"/>
</dbReference>
<evidence type="ECO:0000313" key="10">
    <source>
        <dbReference type="Proteomes" id="UP000470332"/>
    </source>
</evidence>
<dbReference type="PROSITE" id="PS51154">
    <property type="entry name" value="MACRO"/>
    <property type="match status" value="1"/>
</dbReference>
<gene>
    <name evidence="2" type="ORF">BvMPK_2906</name>
    <name evidence="3" type="ORF">GAS37_08325</name>
    <name evidence="4" type="ORF">GAY79_10025</name>
    <name evidence="5" type="ORF">KTG10_15615</name>
    <name evidence="7" type="ORF">L0N01_14595</name>
    <name evidence="6" type="ORF">LI282_08990</name>
</gene>
<dbReference type="Pfam" id="PF01661">
    <property type="entry name" value="Macro"/>
    <property type="match status" value="1"/>
</dbReference>
<reference evidence="2 8" key="2">
    <citation type="journal article" date="2016" name="Genome Biol. Evol.">
        <title>Extensive mobilome-driven genome diversification in mouse gut-associated Bacteroides vulgatus mpk.</title>
        <authorList>
            <person name="Lange A."/>
            <person name="Beier S."/>
            <person name="Steimle A."/>
            <person name="Autenrieth I.B."/>
            <person name="Huson D.H."/>
            <person name="Frick J.S."/>
        </authorList>
    </citation>
    <scope>NUCLEOTIDE SEQUENCE [LARGE SCALE GENOMIC DNA]</scope>
    <source>
        <strain evidence="2">Mpk</strain>
        <strain evidence="8">mpk</strain>
    </source>
</reference>
<dbReference type="PANTHER" id="PTHR11106">
    <property type="entry name" value="GANGLIOSIDE INDUCED DIFFERENTIATION ASSOCIATED PROTEIN 2-RELATED"/>
    <property type="match status" value="1"/>
</dbReference>
<evidence type="ECO:0000313" key="5">
    <source>
        <dbReference type="EMBL" id="MBU9140147.1"/>
    </source>
</evidence>
<dbReference type="EMBL" id="JAJCQG010000024">
    <property type="protein sequence ID" value="MCB7281168.1"/>
    <property type="molecule type" value="Genomic_DNA"/>
</dbReference>
<evidence type="ECO:0000313" key="7">
    <source>
        <dbReference type="EMBL" id="MCG4689834.1"/>
    </source>
</evidence>
<dbReference type="Proteomes" id="UP001200843">
    <property type="component" value="Unassembled WGS sequence"/>
</dbReference>
<dbReference type="Gene3D" id="3.40.220.10">
    <property type="entry name" value="Leucine Aminopeptidase, subunit E, domain 1"/>
    <property type="match status" value="1"/>
</dbReference>
<protein>
    <submittedName>
        <fullName evidence="2">ADP-ribose binding module</fullName>
    </submittedName>
    <submittedName>
        <fullName evidence="3">O-acetyl-ADP-ribose deacetylase</fullName>
    </submittedName>
</protein>
<dbReference type="Proteomes" id="UP000736888">
    <property type="component" value="Unassembled WGS sequence"/>
</dbReference>
<dbReference type="InterPro" id="IPR043472">
    <property type="entry name" value="Macro_dom-like"/>
</dbReference>
<dbReference type="EMBL" id="JAHPYS010000035">
    <property type="protein sequence ID" value="MBU9140147.1"/>
    <property type="molecule type" value="Genomic_DNA"/>
</dbReference>
<reference evidence="7" key="6">
    <citation type="submission" date="2022-01" db="EMBL/GenBank/DDBJ databases">
        <title>Collection of gut derived symbiotic bacterial strains cultured from healthy donors.</title>
        <authorList>
            <person name="Lin H."/>
            <person name="Kohout C."/>
            <person name="Waligurski E."/>
            <person name="Pamer E.G."/>
        </authorList>
    </citation>
    <scope>NUCLEOTIDE SEQUENCE</scope>
    <source>
        <strain evidence="7">DFI.6.72</strain>
    </source>
</reference>
<dbReference type="EMBL" id="WDAY01000019">
    <property type="protein sequence ID" value="KAB6560830.1"/>
    <property type="molecule type" value="Genomic_DNA"/>
</dbReference>
<dbReference type="CDD" id="cd02908">
    <property type="entry name" value="Macro_OAADPr_deacetylase"/>
    <property type="match status" value="1"/>
</dbReference>
<dbReference type="PANTHER" id="PTHR11106:SF27">
    <property type="entry name" value="MACRO DOMAIN-CONTAINING PROTEIN"/>
    <property type="match status" value="1"/>
</dbReference>
<dbReference type="Proteomes" id="UP000470332">
    <property type="component" value="Unassembled WGS sequence"/>
</dbReference>
<evidence type="ECO:0000313" key="6">
    <source>
        <dbReference type="EMBL" id="MCB7281168.1"/>
    </source>
</evidence>
<reference evidence="6" key="5">
    <citation type="submission" date="2021-10" db="EMBL/GenBank/DDBJ databases">
        <title>Collection of gut derived symbiotic bacterial strains cultured from healthy donors.</title>
        <authorList>
            <person name="Lin H."/>
            <person name="Littmann E."/>
            <person name="Kohout C."/>
            <person name="Pamer E.G."/>
        </authorList>
    </citation>
    <scope>NUCLEOTIDE SEQUENCE</scope>
    <source>
        <strain evidence="6">DFI.1.167</strain>
    </source>
</reference>
<dbReference type="GO" id="GO:0019213">
    <property type="term" value="F:deacetylase activity"/>
    <property type="evidence" value="ECO:0007669"/>
    <property type="project" value="TreeGrafter"/>
</dbReference>
<reference evidence="9 10" key="3">
    <citation type="journal article" date="2019" name="Nat. Med.">
        <title>A library of human gut bacterial isolates paired with longitudinal multiomics data enables mechanistic microbiome research.</title>
        <authorList>
            <person name="Poyet M."/>
            <person name="Groussin M."/>
            <person name="Gibbons S.M."/>
            <person name="Avila-Pacheco J."/>
            <person name="Jiang X."/>
            <person name="Kearney S.M."/>
            <person name="Perrotta A.R."/>
            <person name="Berdy B."/>
            <person name="Zhao S."/>
            <person name="Lieberman T.D."/>
            <person name="Swanson P.K."/>
            <person name="Smith M."/>
            <person name="Roesemann S."/>
            <person name="Alexander J.E."/>
            <person name="Rich S.A."/>
            <person name="Livny J."/>
            <person name="Vlamakis H."/>
            <person name="Clish C."/>
            <person name="Bullock K."/>
            <person name="Deik A."/>
            <person name="Scott J."/>
            <person name="Pierce K.A."/>
            <person name="Xavier R.J."/>
            <person name="Alm E.J."/>
        </authorList>
    </citation>
    <scope>NUCLEOTIDE SEQUENCE [LARGE SCALE GENOMIC DNA]</scope>
    <source>
        <strain evidence="4 9">BIOML-A111</strain>
        <strain evidence="3 10">BIOML-A9</strain>
    </source>
</reference>
<evidence type="ECO:0000313" key="8">
    <source>
        <dbReference type="Proteomes" id="UP000061587"/>
    </source>
</evidence>
<dbReference type="RefSeq" id="WP_005841247.1">
    <property type="nucleotide sequence ID" value="NZ_BAABYE010000001.1"/>
</dbReference>
<evidence type="ECO:0000313" key="9">
    <source>
        <dbReference type="Proteomes" id="UP000437431"/>
    </source>
</evidence>
<dbReference type="EMBL" id="CP013020">
    <property type="protein sequence ID" value="ALK85490.1"/>
    <property type="molecule type" value="Genomic_DNA"/>
</dbReference>
<evidence type="ECO:0000313" key="2">
    <source>
        <dbReference type="EMBL" id="ALK85490.1"/>
    </source>
</evidence>
<reference evidence="8" key="1">
    <citation type="submission" date="2015-10" db="EMBL/GenBank/DDBJ databases">
        <title>Extensive mobilome-driven genome diversification in gut-associated Bacteroides vulgatus mpk.</title>
        <authorList>
            <person name="Beier S."/>
            <person name="Lange A."/>
            <person name="Huson D.H."/>
            <person name="Frick J.-S."/>
            <person name="Autenrieth I.B."/>
        </authorList>
    </citation>
    <scope>NUCLEOTIDE SEQUENCE [LARGE SCALE GENOMIC DNA]</scope>
    <source>
        <strain evidence="8">mpk</strain>
    </source>
</reference>
<proteinExistence type="predicted"/>
<dbReference type="SUPFAM" id="SSF52949">
    <property type="entry name" value="Macro domain-like"/>
    <property type="match status" value="1"/>
</dbReference>
<dbReference type="Proteomes" id="UP000437431">
    <property type="component" value="Unassembled WGS sequence"/>
</dbReference>
<dbReference type="EMBL" id="JAKNGO010000035">
    <property type="protein sequence ID" value="MCG4689834.1"/>
    <property type="molecule type" value="Genomic_DNA"/>
</dbReference>
<evidence type="ECO:0000313" key="3">
    <source>
        <dbReference type="EMBL" id="KAB3863155.1"/>
    </source>
</evidence>
<dbReference type="SMART" id="SM00506">
    <property type="entry name" value="A1pp"/>
    <property type="match status" value="1"/>
</dbReference>